<dbReference type="EMBL" id="OX465085">
    <property type="protein sequence ID" value="CAI9303648.1"/>
    <property type="molecule type" value="Genomic_DNA"/>
</dbReference>
<name>A0AA36A448_LACSI</name>
<evidence type="ECO:0000313" key="1">
    <source>
        <dbReference type="EMBL" id="CAI9303648.1"/>
    </source>
</evidence>
<dbReference type="Proteomes" id="UP001177003">
    <property type="component" value="Chromosome 9"/>
</dbReference>
<organism evidence="1 2">
    <name type="scientific">Lactuca saligna</name>
    <name type="common">Willowleaf lettuce</name>
    <dbReference type="NCBI Taxonomy" id="75948"/>
    <lineage>
        <taxon>Eukaryota</taxon>
        <taxon>Viridiplantae</taxon>
        <taxon>Streptophyta</taxon>
        <taxon>Embryophyta</taxon>
        <taxon>Tracheophyta</taxon>
        <taxon>Spermatophyta</taxon>
        <taxon>Magnoliopsida</taxon>
        <taxon>eudicotyledons</taxon>
        <taxon>Gunneridae</taxon>
        <taxon>Pentapetalae</taxon>
        <taxon>asterids</taxon>
        <taxon>campanulids</taxon>
        <taxon>Asterales</taxon>
        <taxon>Asteraceae</taxon>
        <taxon>Cichorioideae</taxon>
        <taxon>Cichorieae</taxon>
        <taxon>Lactucinae</taxon>
        <taxon>Lactuca</taxon>
    </lineage>
</organism>
<accession>A0AA36A448</accession>
<sequence>MADLEEALVKHQSNHITGSEMAKTRKKWIESHIQNRLTQLEELPTSIGEDLQSKCLLELYGLKLIKVDKRRNEMLRLTKLEEEEKNRVETRKRKFFAEILNAIRELQLQVQASQKRRKQRNDVVHMCILSSVLDKCLRLLGFESAAPCDTSCKLRVEDSDECDDRNDTGWLLGGSSL</sequence>
<evidence type="ECO:0000313" key="2">
    <source>
        <dbReference type="Proteomes" id="UP001177003"/>
    </source>
</evidence>
<protein>
    <submittedName>
        <fullName evidence="1">Uncharacterized protein</fullName>
    </submittedName>
</protein>
<gene>
    <name evidence="1" type="ORF">LSALG_LOCUS42069</name>
</gene>
<dbReference type="AlphaFoldDB" id="A0AA36A448"/>
<proteinExistence type="predicted"/>
<reference evidence="1" key="1">
    <citation type="submission" date="2023-04" db="EMBL/GenBank/DDBJ databases">
        <authorList>
            <person name="Vijverberg K."/>
            <person name="Xiong W."/>
            <person name="Schranz E."/>
        </authorList>
    </citation>
    <scope>NUCLEOTIDE SEQUENCE</scope>
</reference>
<keyword evidence="2" id="KW-1185">Reference proteome</keyword>